<evidence type="ECO:0000313" key="3">
    <source>
        <dbReference type="Proteomes" id="UP000032414"/>
    </source>
</evidence>
<gene>
    <name evidence="2" type="ORF">LMI_1875</name>
</gene>
<accession>A0A098GGQ7</accession>
<organism evidence="2 3">
    <name type="scientific">Legionella micdadei</name>
    <name type="common">Tatlockia micdadei</name>
    <dbReference type="NCBI Taxonomy" id="451"/>
    <lineage>
        <taxon>Bacteria</taxon>
        <taxon>Pseudomonadati</taxon>
        <taxon>Pseudomonadota</taxon>
        <taxon>Gammaproteobacteria</taxon>
        <taxon>Legionellales</taxon>
        <taxon>Legionellaceae</taxon>
        <taxon>Legionella</taxon>
    </lineage>
</organism>
<dbReference type="HOGENOM" id="CLU_2332657_0_0_6"/>
<dbReference type="AlphaFoldDB" id="A0A098GGQ7"/>
<keyword evidence="1" id="KW-0812">Transmembrane</keyword>
<dbReference type="EMBL" id="LN614830">
    <property type="protein sequence ID" value="CEG61167.1"/>
    <property type="molecule type" value="Genomic_DNA"/>
</dbReference>
<evidence type="ECO:0000313" key="2">
    <source>
        <dbReference type="EMBL" id="CEG61167.1"/>
    </source>
</evidence>
<name>A0A098GGQ7_LEGMI</name>
<protein>
    <submittedName>
        <fullName evidence="2">Uncharacterized protein</fullName>
    </submittedName>
</protein>
<reference evidence="3" key="1">
    <citation type="submission" date="2014-09" db="EMBL/GenBank/DDBJ databases">
        <authorList>
            <person name="Gomez-Valero L."/>
        </authorList>
    </citation>
    <scope>NUCLEOTIDE SEQUENCE [LARGE SCALE GENOMIC DNA]</scope>
    <source>
        <strain evidence="3">ATCC33218</strain>
    </source>
</reference>
<evidence type="ECO:0000256" key="1">
    <source>
        <dbReference type="SAM" id="Phobius"/>
    </source>
</evidence>
<sequence>MKYILRMPTNHETSEWSPMLLLQFAESKFIAYALNSREKFRITQIGENNMDRSSLFRIIIAVMFCCLVVVGFAHTKDVFAQAAVADKFGSINQHHLMH</sequence>
<keyword evidence="1" id="KW-1133">Transmembrane helix</keyword>
<dbReference type="STRING" id="451.B6N58_06620"/>
<keyword evidence="1" id="KW-0472">Membrane</keyword>
<dbReference type="KEGG" id="tmc:LMI_1875"/>
<proteinExistence type="predicted"/>
<feature type="transmembrane region" description="Helical" evidence="1">
    <location>
        <begin position="55"/>
        <end position="74"/>
    </location>
</feature>
<dbReference type="Proteomes" id="UP000032414">
    <property type="component" value="Chromosome I"/>
</dbReference>